<feature type="domain" description="Peptidoglycan binding-like" evidence="1">
    <location>
        <begin position="288"/>
        <end position="348"/>
    </location>
</feature>
<dbReference type="InterPro" id="IPR036366">
    <property type="entry name" value="PGBDSf"/>
</dbReference>
<evidence type="ECO:0000313" key="3">
    <source>
        <dbReference type="Proteomes" id="UP000064844"/>
    </source>
</evidence>
<organism evidence="2 3">
    <name type="scientific">Intestinimonas butyriciproducens</name>
    <dbReference type="NCBI Taxonomy" id="1297617"/>
    <lineage>
        <taxon>Bacteria</taxon>
        <taxon>Bacillati</taxon>
        <taxon>Bacillota</taxon>
        <taxon>Clostridia</taxon>
        <taxon>Eubacteriales</taxon>
        <taxon>Intestinimonas</taxon>
    </lineage>
</organism>
<sequence>MPVTITPYIPRYITVHLGAPGQNAENVTVTFPDYIKNVASSEIYPTWEPSALRANILAQVSFALNRVYTEYYPSRGYPFQITSTTAMDQKFIRGRNIFENIERIVDELFDDYIRRQGYAEPLSAKFCNGTTTTCDGLSQWGSQELALQGLDSVSILRRYYGDDIELVMDAPVQDVRTSYPGTPLRLGSRGPEVGVIQAELNRISQNYPAIPKISPVDAIFGPQTERAVRQFQQIFNLPVGGVVGKVTWYKLVFLYVGVSGLSELVSEGQRFFGFNFSVDGADANGPGGESVLLLQYLLSILAQFDSSIPFLTLDGIFGPQTEQAVQAFQVSQGLPATGQVNAETWNSLYNAYDGIDTTVLSQDILFPAELQGLGNAPEVFALSTRQTQYPGRELGLGDRDTERSDR</sequence>
<dbReference type="STRING" id="1297617.IB211_01460c"/>
<dbReference type="AlphaFoldDB" id="A0A0S2W3D9"/>
<reference evidence="2 3" key="1">
    <citation type="journal article" date="2015" name="Nat. Commun.">
        <title>Production of butyrate from lysine and the Amadori product fructoselysine by a human gut commensal.</title>
        <authorList>
            <person name="Bui T.P."/>
            <person name="Ritari J."/>
            <person name="Boeren S."/>
            <person name="de Waard P."/>
            <person name="Plugge C.M."/>
            <person name="de Vos W.M."/>
        </authorList>
    </citation>
    <scope>NUCLEOTIDE SEQUENCE [LARGE SCALE GENOMIC DNA]</scope>
    <source>
        <strain evidence="2 3">AF211</strain>
    </source>
</reference>
<dbReference type="RefSeq" id="WP_058117600.1">
    <property type="nucleotide sequence ID" value="NZ_CP011307.1"/>
</dbReference>
<name>A0A0S2W3D9_9FIRM</name>
<dbReference type="PATRIC" id="fig|1297617.4.peg.1496"/>
<gene>
    <name evidence="2" type="ORF">IB211_01460c</name>
</gene>
<reference evidence="3" key="2">
    <citation type="submission" date="2015-04" db="EMBL/GenBank/DDBJ databases">
        <title>A butyrogenic pathway from the amino acid lysine in a human gut commensal.</title>
        <authorList>
            <person name="de Vos W.M."/>
            <person name="Bui N.T.P."/>
            <person name="Plugge C.M."/>
            <person name="Ritari J."/>
        </authorList>
    </citation>
    <scope>NUCLEOTIDE SEQUENCE [LARGE SCALE GENOMIC DNA]</scope>
    <source>
        <strain evidence="3">AF211</strain>
    </source>
</reference>
<dbReference type="SUPFAM" id="SSF47090">
    <property type="entry name" value="PGBD-like"/>
    <property type="match status" value="2"/>
</dbReference>
<dbReference type="InterPro" id="IPR036365">
    <property type="entry name" value="PGBD-like_sf"/>
</dbReference>
<accession>A0A0S2W3D9</accession>
<dbReference type="eggNOG" id="COG3409">
    <property type="taxonomic scope" value="Bacteria"/>
</dbReference>
<dbReference type="InterPro" id="IPR002477">
    <property type="entry name" value="Peptidoglycan-bd-like"/>
</dbReference>
<feature type="domain" description="Peptidoglycan binding-like" evidence="1">
    <location>
        <begin position="189"/>
        <end position="251"/>
    </location>
</feature>
<dbReference type="Gene3D" id="1.10.101.10">
    <property type="entry name" value="PGBD-like superfamily/PGBD"/>
    <property type="match status" value="2"/>
</dbReference>
<dbReference type="Proteomes" id="UP000064844">
    <property type="component" value="Chromosome"/>
</dbReference>
<dbReference type="Pfam" id="PF01471">
    <property type="entry name" value="PG_binding_1"/>
    <property type="match status" value="2"/>
</dbReference>
<evidence type="ECO:0000259" key="1">
    <source>
        <dbReference type="Pfam" id="PF01471"/>
    </source>
</evidence>
<dbReference type="EMBL" id="CP011307">
    <property type="protein sequence ID" value="ALP93853.1"/>
    <property type="molecule type" value="Genomic_DNA"/>
</dbReference>
<proteinExistence type="predicted"/>
<evidence type="ECO:0000313" key="2">
    <source>
        <dbReference type="EMBL" id="ALP93853.1"/>
    </source>
</evidence>
<protein>
    <submittedName>
        <fullName evidence="2">Spore cortex-lytic enzyme pre-pro-form</fullName>
    </submittedName>
</protein>
<dbReference type="KEGG" id="ibu:IB211_01460c"/>
<keyword evidence="3" id="KW-1185">Reference proteome</keyword>